<keyword evidence="2" id="KW-1185">Reference proteome</keyword>
<accession>A0A8J4TXB3</accession>
<dbReference type="EMBL" id="QNUK01000040">
    <property type="protein sequence ID" value="KAF5905711.1"/>
    <property type="molecule type" value="Genomic_DNA"/>
</dbReference>
<name>A0A8J4TXB3_CLAMG</name>
<protein>
    <submittedName>
        <fullName evidence="1">Transcriptional regulator ATRX isoform X2</fullName>
    </submittedName>
</protein>
<evidence type="ECO:0000313" key="2">
    <source>
        <dbReference type="Proteomes" id="UP000727407"/>
    </source>
</evidence>
<feature type="non-terminal residue" evidence="1">
    <location>
        <position position="55"/>
    </location>
</feature>
<dbReference type="Proteomes" id="UP000727407">
    <property type="component" value="Unassembled WGS sequence"/>
</dbReference>
<dbReference type="AlphaFoldDB" id="A0A8J4TXB3"/>
<proteinExistence type="predicted"/>
<sequence length="55" mass="6197">MGRTDCSKRSRTNHCKAYGSVTVRALARRQATKEHHAPVVRPDSCIISLNLFQQT</sequence>
<comment type="caution">
    <text evidence="1">The sequence shown here is derived from an EMBL/GenBank/DDBJ whole genome shotgun (WGS) entry which is preliminary data.</text>
</comment>
<organism evidence="1 2">
    <name type="scientific">Clarias magur</name>
    <name type="common">Asian catfish</name>
    <name type="synonym">Macropteronotus magur</name>
    <dbReference type="NCBI Taxonomy" id="1594786"/>
    <lineage>
        <taxon>Eukaryota</taxon>
        <taxon>Metazoa</taxon>
        <taxon>Chordata</taxon>
        <taxon>Craniata</taxon>
        <taxon>Vertebrata</taxon>
        <taxon>Euteleostomi</taxon>
        <taxon>Actinopterygii</taxon>
        <taxon>Neopterygii</taxon>
        <taxon>Teleostei</taxon>
        <taxon>Ostariophysi</taxon>
        <taxon>Siluriformes</taxon>
        <taxon>Clariidae</taxon>
        <taxon>Clarias</taxon>
    </lineage>
</organism>
<gene>
    <name evidence="1" type="primary">atrx</name>
    <name evidence="1" type="ORF">DAT39_004532</name>
</gene>
<evidence type="ECO:0000313" key="1">
    <source>
        <dbReference type="EMBL" id="KAF5905711.1"/>
    </source>
</evidence>
<reference evidence="1" key="1">
    <citation type="submission" date="2020-07" db="EMBL/GenBank/DDBJ databases">
        <title>Clarias magur genome sequencing, assembly and annotation.</title>
        <authorList>
            <person name="Kushwaha B."/>
            <person name="Kumar R."/>
            <person name="Das P."/>
            <person name="Joshi C.G."/>
            <person name="Kumar D."/>
            <person name="Nagpure N.S."/>
            <person name="Pandey M."/>
            <person name="Agarwal S."/>
            <person name="Srivastava S."/>
            <person name="Singh M."/>
            <person name="Sahoo L."/>
            <person name="Jayasankar P."/>
            <person name="Meher P.K."/>
            <person name="Koringa P.G."/>
            <person name="Iquebal M.A."/>
            <person name="Das S.P."/>
            <person name="Bit A."/>
            <person name="Patnaik S."/>
            <person name="Patel N."/>
            <person name="Shah T.M."/>
            <person name="Hinsu A."/>
            <person name="Jena J.K."/>
        </authorList>
    </citation>
    <scope>NUCLEOTIDE SEQUENCE</scope>
    <source>
        <strain evidence="1">CIFAMagur01</strain>
        <tissue evidence="1">Testis</tissue>
    </source>
</reference>